<dbReference type="Proteomes" id="UP000722485">
    <property type="component" value="Unassembled WGS sequence"/>
</dbReference>
<dbReference type="SUPFAM" id="SSF56112">
    <property type="entry name" value="Protein kinase-like (PK-like)"/>
    <property type="match status" value="1"/>
</dbReference>
<dbReference type="Gene3D" id="1.20.120.1020">
    <property type="entry name" value="Prion-inhibition and propagation, HeLo domain"/>
    <property type="match status" value="1"/>
</dbReference>
<dbReference type="PANTHER" id="PTHR37542">
    <property type="entry name" value="HELO DOMAIN-CONTAINING PROTEIN-RELATED"/>
    <property type="match status" value="1"/>
</dbReference>
<dbReference type="InterPro" id="IPR000719">
    <property type="entry name" value="Prot_kinase_dom"/>
</dbReference>
<comment type="caution">
    <text evidence="2">The sequence shown here is derived from an EMBL/GenBank/DDBJ whole genome shotgun (WGS) entry which is preliminary data.</text>
</comment>
<dbReference type="Gene3D" id="1.10.510.10">
    <property type="entry name" value="Transferase(Phosphotransferase) domain 1"/>
    <property type="match status" value="1"/>
</dbReference>
<sequence>MEVSSLAMAYEKTREERKRLRRSSHIIKWMSKRAENAKEVLTHPLRVRWVMVDKEAFEALLKDLHTLIERIHQLMGDYRGRRIHEITAKTYREMVLVRNDVNDLKNMFDAITGLIKTSKGNGDVKLVSSGENNETLRDLVRLKEINRISDTILGSIENDADFDIEKVLERLISVKQYDSTTFKDHFVDTEAEDAKVQSKLHRPRGVLTHDGTKLEVWIEWRTVENITKGSAQDKESKLRTVTLAQMLHIGKPNHLYSPNCIGYIDDYENSRYGWIFMMPDGSDKNTTVKSLHSILGQDRYKPTLAQRILLAWKLASSLLYLHTANWLHKGIHSGSVIFPFNGDIFDAENPILSGFEYSRPQSNKTTQRSLNPKWDIYRWPSIQNEAPKAWNSRKTYDIYGLGLVLLEIAHWKPLHKLMCLKRWPEPSTQDHRIRGWLLEEEYGPPFKNVNPLLELRNIAGDKYWKVVRRCLVAHGKTGMRIPEESDQSQSSEIGIELQESFTELVVEELKGVSV</sequence>
<dbReference type="PANTHER" id="PTHR37542:SF1">
    <property type="entry name" value="PRION-INHIBITION AND PROPAGATION HELO DOMAIN-CONTAINING PROTEIN"/>
    <property type="match status" value="1"/>
</dbReference>
<dbReference type="OrthoDB" id="1911848at2759"/>
<dbReference type="InterPro" id="IPR038305">
    <property type="entry name" value="HeLo_sf"/>
</dbReference>
<accession>A0A9P5HB82</accession>
<dbReference type="InterPro" id="IPR056002">
    <property type="entry name" value="DUF7580"/>
</dbReference>
<dbReference type="Pfam" id="PF14479">
    <property type="entry name" value="HeLo"/>
    <property type="match status" value="1"/>
</dbReference>
<evidence type="ECO:0000313" key="3">
    <source>
        <dbReference type="Proteomes" id="UP000722485"/>
    </source>
</evidence>
<dbReference type="EMBL" id="JAANBB010000057">
    <property type="protein sequence ID" value="KAF7552673.1"/>
    <property type="molecule type" value="Genomic_DNA"/>
</dbReference>
<proteinExistence type="predicted"/>
<reference evidence="2" key="1">
    <citation type="submission" date="2020-03" db="EMBL/GenBank/DDBJ databases">
        <title>Draft Genome Sequence of Cylindrodendrum hubeiense.</title>
        <authorList>
            <person name="Buettner E."/>
            <person name="Kellner H."/>
        </authorList>
    </citation>
    <scope>NUCLEOTIDE SEQUENCE</scope>
    <source>
        <strain evidence="2">IHI 201604</strain>
    </source>
</reference>
<keyword evidence="3" id="KW-1185">Reference proteome</keyword>
<dbReference type="InterPro" id="IPR011009">
    <property type="entry name" value="Kinase-like_dom_sf"/>
</dbReference>
<evidence type="ECO:0000313" key="2">
    <source>
        <dbReference type="EMBL" id="KAF7552673.1"/>
    </source>
</evidence>
<dbReference type="PROSITE" id="PS50011">
    <property type="entry name" value="PROTEIN_KINASE_DOM"/>
    <property type="match status" value="1"/>
</dbReference>
<protein>
    <recommendedName>
        <fullName evidence="1">Protein kinase domain-containing protein</fullName>
    </recommendedName>
</protein>
<name>A0A9P5HB82_9HYPO</name>
<feature type="domain" description="Protein kinase" evidence="1">
    <location>
        <begin position="142"/>
        <end position="514"/>
    </location>
</feature>
<evidence type="ECO:0000259" key="1">
    <source>
        <dbReference type="PROSITE" id="PS50011"/>
    </source>
</evidence>
<dbReference type="InterPro" id="IPR029498">
    <property type="entry name" value="HeLo_dom"/>
</dbReference>
<dbReference type="GO" id="GO:0005524">
    <property type="term" value="F:ATP binding"/>
    <property type="evidence" value="ECO:0007669"/>
    <property type="project" value="InterPro"/>
</dbReference>
<dbReference type="Pfam" id="PF24476">
    <property type="entry name" value="DUF7580"/>
    <property type="match status" value="1"/>
</dbReference>
<organism evidence="2 3">
    <name type="scientific">Cylindrodendrum hubeiense</name>
    <dbReference type="NCBI Taxonomy" id="595255"/>
    <lineage>
        <taxon>Eukaryota</taxon>
        <taxon>Fungi</taxon>
        <taxon>Dikarya</taxon>
        <taxon>Ascomycota</taxon>
        <taxon>Pezizomycotina</taxon>
        <taxon>Sordariomycetes</taxon>
        <taxon>Hypocreomycetidae</taxon>
        <taxon>Hypocreales</taxon>
        <taxon>Nectriaceae</taxon>
        <taxon>Cylindrodendrum</taxon>
    </lineage>
</organism>
<gene>
    <name evidence="2" type="ORF">G7Z17_g4174</name>
</gene>
<dbReference type="GO" id="GO:0004672">
    <property type="term" value="F:protein kinase activity"/>
    <property type="evidence" value="ECO:0007669"/>
    <property type="project" value="InterPro"/>
</dbReference>
<dbReference type="AlphaFoldDB" id="A0A9P5HB82"/>